<reference evidence="1 2" key="1">
    <citation type="submission" date="2018-03" db="EMBL/GenBank/DDBJ databases">
        <title>Neisseria weixii sp. nov., isolated from the intestinal contents of Tibetan Plateau pika (Ochotona curzoniae) in Yushu, Qinghai Province, China.</title>
        <authorList>
            <person name="Gui Z."/>
        </authorList>
    </citation>
    <scope>NUCLEOTIDE SEQUENCE [LARGE SCALE GENOMIC DNA]</scope>
    <source>
        <strain evidence="1 2">ATCC 51483</strain>
    </source>
</reference>
<dbReference type="AlphaFoldDB" id="A0A2P7TYG4"/>
<gene>
    <name evidence="1" type="ORF">C7N83_10395</name>
</gene>
<evidence type="ECO:0000313" key="2">
    <source>
        <dbReference type="Proteomes" id="UP000241868"/>
    </source>
</evidence>
<protein>
    <submittedName>
        <fullName evidence="1">Uncharacterized protein</fullName>
    </submittedName>
</protein>
<organism evidence="1 2">
    <name type="scientific">Neisseria iguanae</name>
    <dbReference type="NCBI Taxonomy" id="90242"/>
    <lineage>
        <taxon>Bacteria</taxon>
        <taxon>Pseudomonadati</taxon>
        <taxon>Pseudomonadota</taxon>
        <taxon>Betaproteobacteria</taxon>
        <taxon>Neisseriales</taxon>
        <taxon>Neisseriaceae</taxon>
        <taxon>Neisseria</taxon>
    </lineage>
</organism>
<evidence type="ECO:0000313" key="1">
    <source>
        <dbReference type="EMBL" id="PSJ79747.1"/>
    </source>
</evidence>
<dbReference type="EMBL" id="PXYY01000076">
    <property type="protein sequence ID" value="PSJ79747.1"/>
    <property type="molecule type" value="Genomic_DNA"/>
</dbReference>
<comment type="caution">
    <text evidence="1">The sequence shown here is derived from an EMBL/GenBank/DDBJ whole genome shotgun (WGS) entry which is preliminary data.</text>
</comment>
<proteinExistence type="predicted"/>
<dbReference type="Proteomes" id="UP000241868">
    <property type="component" value="Unassembled WGS sequence"/>
</dbReference>
<keyword evidence="2" id="KW-1185">Reference proteome</keyword>
<accession>A0A2P7TYG4</accession>
<sequence>MIDIKYCLGEDAAGIPDKNGNIFEPIRRKYNHSAYGDEKTRAFSKCMREKGYRYDHYYKKE</sequence>
<name>A0A2P7TYG4_9NEIS</name>